<dbReference type="eggNOG" id="COG0457">
    <property type="taxonomic scope" value="Bacteria"/>
</dbReference>
<dbReference type="Gene3D" id="1.25.40.10">
    <property type="entry name" value="Tetratricopeptide repeat domain"/>
    <property type="match status" value="3"/>
</dbReference>
<evidence type="ECO:0000313" key="12">
    <source>
        <dbReference type="Proteomes" id="UP000186110"/>
    </source>
</evidence>
<dbReference type="PANTHER" id="PTHR44835:SF1">
    <property type="entry name" value="PROTEIN O-GLCNAC TRANSFERASE"/>
    <property type="match status" value="1"/>
</dbReference>
<evidence type="ECO:0000256" key="7">
    <source>
        <dbReference type="ARBA" id="ARBA00022803"/>
    </source>
</evidence>
<dbReference type="Pfam" id="PF13692">
    <property type="entry name" value="Glyco_trans_1_4"/>
    <property type="match status" value="1"/>
</dbReference>
<dbReference type="eggNOG" id="COG3914">
    <property type="taxonomic scope" value="Bacteria"/>
</dbReference>
<protein>
    <recommendedName>
        <fullName evidence="3">protein O-GlcNAc transferase</fullName>
        <ecNumber evidence="3">2.4.1.255</ecNumber>
    </recommendedName>
</protein>
<evidence type="ECO:0000256" key="6">
    <source>
        <dbReference type="ARBA" id="ARBA00022737"/>
    </source>
</evidence>
<dbReference type="Proteomes" id="UP000186110">
    <property type="component" value="Chromosome"/>
</dbReference>
<evidence type="ECO:0000256" key="5">
    <source>
        <dbReference type="ARBA" id="ARBA00022679"/>
    </source>
</evidence>
<dbReference type="Pfam" id="PF13432">
    <property type="entry name" value="TPR_16"/>
    <property type="match status" value="4"/>
</dbReference>
<dbReference type="SMART" id="SM00028">
    <property type="entry name" value="TPR"/>
    <property type="match status" value="12"/>
</dbReference>
<dbReference type="EC" id="2.4.1.255" evidence="3"/>
<dbReference type="InterPro" id="IPR051939">
    <property type="entry name" value="Glycosyltr_41/O-GlcNAc_trsf"/>
</dbReference>
<dbReference type="EMBL" id="CP019239">
    <property type="protein sequence ID" value="APW44983.1"/>
    <property type="molecule type" value="Genomic_DNA"/>
</dbReference>
<evidence type="ECO:0000256" key="1">
    <source>
        <dbReference type="ARBA" id="ARBA00004922"/>
    </source>
</evidence>
<dbReference type="InterPro" id="IPR011990">
    <property type="entry name" value="TPR-like_helical_dom_sf"/>
</dbReference>
<dbReference type="Pfam" id="PF00535">
    <property type="entry name" value="Glycos_transf_2"/>
    <property type="match status" value="1"/>
</dbReference>
<feature type="domain" description="Glycosyltransferase 2-like" evidence="9">
    <location>
        <begin position="1097"/>
        <end position="1213"/>
    </location>
</feature>
<dbReference type="SUPFAM" id="SSF53756">
    <property type="entry name" value="UDP-Glycosyltransferase/glycogen phosphorylase"/>
    <property type="match status" value="1"/>
</dbReference>
<comment type="similarity">
    <text evidence="2">Belongs to the glycosyltransferase 41 family. O-GlcNAc transferase subfamily.</text>
</comment>
<dbReference type="Gene3D" id="3.90.550.10">
    <property type="entry name" value="Spore Coat Polysaccharide Biosynthesis Protein SpsA, Chain A"/>
    <property type="match status" value="1"/>
</dbReference>
<organism evidence="11 12">
    <name type="scientific">Rhodoferax saidenbachensis</name>
    <dbReference type="NCBI Taxonomy" id="1484693"/>
    <lineage>
        <taxon>Bacteria</taxon>
        <taxon>Pseudomonadati</taxon>
        <taxon>Pseudomonadota</taxon>
        <taxon>Betaproteobacteria</taxon>
        <taxon>Burkholderiales</taxon>
        <taxon>Comamonadaceae</taxon>
        <taxon>Rhodoferax</taxon>
    </lineage>
</organism>
<dbReference type="InterPro" id="IPR029044">
    <property type="entry name" value="Nucleotide-diphossugar_trans"/>
</dbReference>
<keyword evidence="5 11" id="KW-0808">Transferase</keyword>
<evidence type="ECO:0000256" key="3">
    <source>
        <dbReference type="ARBA" id="ARBA00011970"/>
    </source>
</evidence>
<feature type="repeat" description="TPR" evidence="8">
    <location>
        <begin position="379"/>
        <end position="412"/>
    </location>
</feature>
<keyword evidence="4" id="KW-0328">Glycosyltransferase</keyword>
<evidence type="ECO:0000259" key="10">
    <source>
        <dbReference type="Pfam" id="PF13844"/>
    </source>
</evidence>
<dbReference type="PROSITE" id="PS50005">
    <property type="entry name" value="TPR"/>
    <property type="match status" value="2"/>
</dbReference>
<dbReference type="InterPro" id="IPR001173">
    <property type="entry name" value="Glyco_trans_2-like"/>
</dbReference>
<dbReference type="Pfam" id="PF13844">
    <property type="entry name" value="Glyco_transf_41"/>
    <property type="match status" value="1"/>
</dbReference>
<dbReference type="GO" id="GO:0097363">
    <property type="term" value="F:protein O-acetylglucosaminyltransferase activity"/>
    <property type="evidence" value="ECO:0007669"/>
    <property type="project" value="UniProtKB-EC"/>
</dbReference>
<keyword evidence="12" id="KW-1185">Reference proteome</keyword>
<dbReference type="CDD" id="cd04186">
    <property type="entry name" value="GT_2_like_c"/>
    <property type="match status" value="1"/>
</dbReference>
<feature type="repeat" description="TPR" evidence="8">
    <location>
        <begin position="447"/>
        <end position="480"/>
    </location>
</feature>
<keyword evidence="6" id="KW-0677">Repeat</keyword>
<keyword evidence="7 8" id="KW-0802">TPR repeat</keyword>
<dbReference type="Gene3D" id="3.40.50.11380">
    <property type="match status" value="1"/>
</dbReference>
<evidence type="ECO:0000256" key="2">
    <source>
        <dbReference type="ARBA" id="ARBA00005386"/>
    </source>
</evidence>
<evidence type="ECO:0000259" key="9">
    <source>
        <dbReference type="Pfam" id="PF00535"/>
    </source>
</evidence>
<accession>A0A1P8KG57</accession>
<dbReference type="InterPro" id="IPR029489">
    <property type="entry name" value="OGT/SEC/SPY_C"/>
</dbReference>
<dbReference type="CDD" id="cd03801">
    <property type="entry name" value="GT4_PimA-like"/>
    <property type="match status" value="1"/>
</dbReference>
<gene>
    <name evidence="11" type="ORF">RS694_18580</name>
</gene>
<dbReference type="InterPro" id="IPR019734">
    <property type="entry name" value="TPR_rpt"/>
</dbReference>
<dbReference type="Gene3D" id="3.40.50.2000">
    <property type="entry name" value="Glycogen Phosphorylase B"/>
    <property type="match status" value="2"/>
</dbReference>
<dbReference type="eggNOG" id="COG1216">
    <property type="taxonomic scope" value="Bacteria"/>
</dbReference>
<dbReference type="STRING" id="1484693.RS694_18580"/>
<evidence type="ECO:0000313" key="11">
    <source>
        <dbReference type="EMBL" id="APW44983.1"/>
    </source>
</evidence>
<feature type="domain" description="O-GlcNAc transferase C-terminal" evidence="10">
    <location>
        <begin position="875"/>
        <end position="1039"/>
    </location>
</feature>
<sequence length="1729" mass="190529">MRATDLLSEAWDRFKKGDASAALQLARQAISIGETPQAAAALGFFLLGTGQLDEAHDVLLPALTRTPRYAPLHWYVGLLYQQRGDTVMAADALRRACLLDESLDEAAFALAWLLHGLGQLPEALAWSQRALQTARLPQRVLQLGWLQQQLGNMRDAALLYEEAIAAFPHDASEQRRLHLHLAQCQVALQQTDQAGKTLYEGLARVPDDAELTTQLALHEWDQGRTEQAIALARAQTQAHPEQPDAWYLLGVLQHRAGDLRAADKSYNEVQQRDMENAGALLRRAQIQVGWGETEAALWLLQQVRQQPSQSAPVQALIVQVLLDLKQTQEARRHVLLLLRATPTDSDLWRLLAVAHLQRGKHRLARRALTRALQQDASNTEALRTLGWVAREQGDLATAQDAVRRLLTQTPNDAGAKIQAAFVFAAANHLADASRFAQAAVAHAPQNAEAWRALCDVRYRQGRLSEAEAAIETALHLQPDNIHSLRQLGWVMLANKRLGQAQLAFLRVQALAPDDPIPLLELAEVRLRGGEFTRGLEAVDELLRQHPAHSAALLMKARLLTEGSCQLPNGQERALSVCHRLLSDRQRIEETAKVLVRLVGLGTVGARAVLDLLSPRARQTALRDALADATARHGHTYLGRLAGVAVQEFPLDPWIATAALYNASLSDTSTPPYLALAARDWYRTLKLRVGLSKLNPPTQPFRQGARLRIAYIAGQLHQSLLRRVLANHDPEQAEVFVFSNRPLPLLPPHIHSEPLVLETLATSCAALQIDAVIDAGGLHPFEGQLGLLEAYARRLAPLQAGWLGCWGTAGGLFDVLLTDAQAVPVTHDAHYEEALWRIDGGQWCWDPPVHAPDTLNPPALHNGFVTFGVTARGLRLNQTSLETWAQVVMATPRSEIRFIGEVAGDWPQRAQILEVLRSNGVADARVAFDPPRNYEGLLQWFQQVDLVLDSFPSNGGLSLLDPLWMGVPVVSRSGDWAGARQALSILTALGLKEWAADTNAAYVQIATRLASNIEALRHHRTTLRSRMVNSPLVDGRRVAAQIERACRNFLDHLSKVTLSTDPKDHFRAWARRALHVWLDKPAHLDFPEIPGSATPDLSVVVVLYNQAGLTHKTLQALADQRGITFETIIVNNASSDETFSLLERVRGARIVSNAQNLGFLLAANQAATLARGRHLVLLNSDAVLQQGALAAACTRLDAEPAIGALGGRIVLTRGGLQEAGNRIFRDGRTVGIGRDDNPFCPAAMASRATDYVSGVLLAVPMPIWRMLGGFDETFAPAYYEDTDFCLRVWQAGFRVVYEPAVLVEHLEWGSATGDEAPGQMRSNQKLFLARHSAWLKNQPLATPQRLDGDRWCSPEDYPRRPRVLIIDNEVPHMVRGGGLPRARLMLQSLRDWPVTFFPLWLAEDDWRDVYASVPPSTEVMLGYGMGRLESFLEQRRGLYDVLVVSRPPNLEALLPLRQRRPELFAKMRLVYDAEALFALREIAEAAVKGLPLSRHAAQAKLAAEIALARGADQVLVVSERDASCFRAAGHQVTILSHAISARRSAPGAQHRSGLLFVGTLHPDTPNEDGLIWFIEHVMPLLRTLLPQPPVLSVVGINRSHRVSALASEDVHVLGPKENLEPLYDSARVFVAPVRFAGGVPAKVIEAAAHGLPVVASAVLVRQLGWDDGIDIQSARNAEAFARGIARLLHDDGLWQSQQHAAWQQCNTRYAPERFGHALQTVLNAQTRESR</sequence>
<comment type="pathway">
    <text evidence="1">Protein modification; protein glycosylation.</text>
</comment>
<name>A0A1P8KG57_9BURK</name>
<dbReference type="SUPFAM" id="SSF48452">
    <property type="entry name" value="TPR-like"/>
    <property type="match status" value="2"/>
</dbReference>
<evidence type="ECO:0000256" key="8">
    <source>
        <dbReference type="PROSITE-ProRule" id="PRU00339"/>
    </source>
</evidence>
<evidence type="ECO:0000256" key="4">
    <source>
        <dbReference type="ARBA" id="ARBA00022676"/>
    </source>
</evidence>
<dbReference type="KEGG" id="rsb:RS694_18580"/>
<proteinExistence type="inferred from homology"/>
<dbReference type="Pfam" id="PF14559">
    <property type="entry name" value="TPR_19"/>
    <property type="match status" value="1"/>
</dbReference>
<dbReference type="SUPFAM" id="SSF53448">
    <property type="entry name" value="Nucleotide-diphospho-sugar transferases"/>
    <property type="match status" value="1"/>
</dbReference>
<reference evidence="11 12" key="1">
    <citation type="submission" date="2017-01" db="EMBL/GenBank/DDBJ databases">
        <authorList>
            <person name="Mah S.A."/>
            <person name="Swanson W.J."/>
            <person name="Moy G.W."/>
            <person name="Vacquier V.D."/>
        </authorList>
    </citation>
    <scope>NUCLEOTIDE SEQUENCE [LARGE SCALE GENOMIC DNA]</scope>
    <source>
        <strain evidence="11 12">DSM 22694</strain>
    </source>
</reference>
<dbReference type="PANTHER" id="PTHR44835">
    <property type="entry name" value="UDP-N-ACETYLGLUCOSAMINE--PEPTIDE N-ACETYLGLUCOSAMINYLTRANSFERASE SPINDLY-RELATED"/>
    <property type="match status" value="1"/>
</dbReference>
<dbReference type="eggNOG" id="COG0438">
    <property type="taxonomic scope" value="Bacteria"/>
</dbReference>